<evidence type="ECO:0008006" key="12">
    <source>
        <dbReference type="Google" id="ProtNLM"/>
    </source>
</evidence>
<feature type="transmembrane region" description="Helical" evidence="10">
    <location>
        <begin position="534"/>
        <end position="550"/>
    </location>
</feature>
<evidence type="ECO:0000256" key="10">
    <source>
        <dbReference type="SAM" id="Phobius"/>
    </source>
</evidence>
<name>A0A7S3CW48_9EUKA</name>
<keyword evidence="3" id="KW-0808">Transferase</keyword>
<evidence type="ECO:0000256" key="1">
    <source>
        <dbReference type="ARBA" id="ARBA00004477"/>
    </source>
</evidence>
<dbReference type="PANTHER" id="PTHR10408">
    <property type="entry name" value="STEROL O-ACYLTRANSFERASE"/>
    <property type="match status" value="1"/>
</dbReference>
<evidence type="ECO:0000256" key="5">
    <source>
        <dbReference type="ARBA" id="ARBA00022824"/>
    </source>
</evidence>
<feature type="compositionally biased region" description="Polar residues" evidence="9">
    <location>
        <begin position="155"/>
        <end position="166"/>
    </location>
</feature>
<keyword evidence="6 10" id="KW-1133">Transmembrane helix</keyword>
<keyword evidence="7 10" id="KW-0472">Membrane</keyword>
<evidence type="ECO:0000256" key="8">
    <source>
        <dbReference type="ARBA" id="ARBA00023315"/>
    </source>
</evidence>
<feature type="transmembrane region" description="Helical" evidence="10">
    <location>
        <begin position="305"/>
        <end position="322"/>
    </location>
</feature>
<organism evidence="11">
    <name type="scientific">Palpitomonas bilix</name>
    <dbReference type="NCBI Taxonomy" id="652834"/>
    <lineage>
        <taxon>Eukaryota</taxon>
        <taxon>Eukaryota incertae sedis</taxon>
    </lineage>
</organism>
<comment type="similarity">
    <text evidence="2">Belongs to the membrane-bound acyltransferase family. Sterol o-acyltransferase subfamily.</text>
</comment>
<evidence type="ECO:0000256" key="6">
    <source>
        <dbReference type="ARBA" id="ARBA00022989"/>
    </source>
</evidence>
<reference evidence="11" key="1">
    <citation type="submission" date="2021-01" db="EMBL/GenBank/DDBJ databases">
        <authorList>
            <person name="Corre E."/>
            <person name="Pelletier E."/>
            <person name="Niang G."/>
            <person name="Scheremetjew M."/>
            <person name="Finn R."/>
            <person name="Kale V."/>
            <person name="Holt S."/>
            <person name="Cochrane G."/>
            <person name="Meng A."/>
            <person name="Brown T."/>
            <person name="Cohen L."/>
        </authorList>
    </citation>
    <scope>NUCLEOTIDE SEQUENCE</scope>
    <source>
        <strain evidence="11">NIES-2562</strain>
    </source>
</reference>
<dbReference type="InterPro" id="IPR004299">
    <property type="entry name" value="MBOAT_fam"/>
</dbReference>
<feature type="region of interest" description="Disordered" evidence="9">
    <location>
        <begin position="73"/>
        <end position="185"/>
    </location>
</feature>
<feature type="transmembrane region" description="Helical" evidence="10">
    <location>
        <begin position="436"/>
        <end position="455"/>
    </location>
</feature>
<evidence type="ECO:0000256" key="7">
    <source>
        <dbReference type="ARBA" id="ARBA00023136"/>
    </source>
</evidence>
<feature type="transmembrane region" description="Helical" evidence="10">
    <location>
        <begin position="249"/>
        <end position="272"/>
    </location>
</feature>
<feature type="compositionally biased region" description="Gly residues" evidence="9">
    <location>
        <begin position="106"/>
        <end position="124"/>
    </location>
</feature>
<dbReference type="AlphaFoldDB" id="A0A7S3CW48"/>
<evidence type="ECO:0000256" key="4">
    <source>
        <dbReference type="ARBA" id="ARBA00022692"/>
    </source>
</evidence>
<feature type="transmembrane region" description="Helical" evidence="10">
    <location>
        <begin position="562"/>
        <end position="583"/>
    </location>
</feature>
<dbReference type="GO" id="GO:0008374">
    <property type="term" value="F:O-acyltransferase activity"/>
    <property type="evidence" value="ECO:0007669"/>
    <property type="project" value="InterPro"/>
</dbReference>
<keyword evidence="5" id="KW-0256">Endoplasmic reticulum</keyword>
<feature type="transmembrane region" description="Helical" evidence="10">
    <location>
        <begin position="278"/>
        <end position="298"/>
    </location>
</feature>
<sequence length="593" mass="66862">MSASEVEARQQEYAEILSEKERSLIELSERLEAITAELRGFAGDLHKKDLRIGVDGNDADRVEEGRVGMAARKVYIETPTSANDDGNSGGSSEKSKKKGKGKGKGKSGGGGKEGEGESGAGASTGKGKEGGEVGGERGEGSERESATSERGGVRSPSTPGGLSRASSLLRPSIYKHKPETRKDELEEAMTEDDLFSTLKSSQFDGVFNVSIFLFLFTLAYNLIRNVRQKGSRFDLSVLMCDSLLEDGLYAIYVGLSMATGCTVVFVTMWLMAKGYINTTVTTIIYVVFQIILIVWPIFLVSQSNLAPLIAMIVCATQIVYVLKLHSYFATNLYFNRVIKVQQKRNPSFSTSNPSAFPNSVTIGNFLYFLAAPTLVYETSYPRTQSIRWIYVLKKLGLMLACVLVQLTSFQQFMLPVLEHDTGSVLFDMMKLGLPSFIMWIAGFVCLFHCFLNITAEVLKFADRRFFEDWWNCTTIDGFWRKWNIPVHEWCLRHVYIDSMYYYNVNKMVATLGTFAFSAVFHELIFAVGFRVVRPWFFLGILGQIPLIYLGRRLKGKRRGNLLMWWTLFAGQPMLEVLYFRLWFDRHDDFFCIH</sequence>
<dbReference type="EMBL" id="HBIB01001677">
    <property type="protein sequence ID" value="CAE0239006.1"/>
    <property type="molecule type" value="Transcribed_RNA"/>
</dbReference>
<keyword evidence="8" id="KW-0012">Acyltransferase</keyword>
<dbReference type="Pfam" id="PF03062">
    <property type="entry name" value="MBOAT"/>
    <property type="match status" value="1"/>
</dbReference>
<feature type="compositionally biased region" description="Basic residues" evidence="9">
    <location>
        <begin position="95"/>
        <end position="105"/>
    </location>
</feature>
<dbReference type="InterPro" id="IPR014371">
    <property type="entry name" value="Oat_ACAT_DAG_ARE"/>
</dbReference>
<feature type="transmembrane region" description="Helical" evidence="10">
    <location>
        <begin position="508"/>
        <end position="528"/>
    </location>
</feature>
<feature type="compositionally biased region" description="Basic and acidic residues" evidence="9">
    <location>
        <begin position="126"/>
        <end position="147"/>
    </location>
</feature>
<feature type="transmembrane region" description="Helical" evidence="10">
    <location>
        <begin position="397"/>
        <end position="416"/>
    </location>
</feature>
<feature type="transmembrane region" description="Helical" evidence="10">
    <location>
        <begin position="205"/>
        <end position="223"/>
    </location>
</feature>
<evidence type="ECO:0000256" key="9">
    <source>
        <dbReference type="SAM" id="MobiDB-lite"/>
    </source>
</evidence>
<comment type="subcellular location">
    <subcellularLocation>
        <location evidence="1">Endoplasmic reticulum membrane</location>
        <topology evidence="1">Multi-pass membrane protein</topology>
    </subcellularLocation>
</comment>
<gene>
    <name evidence="11" type="ORF">PBIL07802_LOCUS1150</name>
</gene>
<evidence type="ECO:0000313" key="11">
    <source>
        <dbReference type="EMBL" id="CAE0239006.1"/>
    </source>
</evidence>
<dbReference type="GO" id="GO:0005789">
    <property type="term" value="C:endoplasmic reticulum membrane"/>
    <property type="evidence" value="ECO:0007669"/>
    <property type="project" value="UniProtKB-SubCell"/>
</dbReference>
<proteinExistence type="inferred from homology"/>
<accession>A0A7S3CW48</accession>
<keyword evidence="4 10" id="KW-0812">Transmembrane</keyword>
<evidence type="ECO:0000256" key="3">
    <source>
        <dbReference type="ARBA" id="ARBA00022679"/>
    </source>
</evidence>
<protein>
    <recommendedName>
        <fullName evidence="12">O-acyltransferase</fullName>
    </recommendedName>
</protein>
<evidence type="ECO:0000256" key="2">
    <source>
        <dbReference type="ARBA" id="ARBA00009010"/>
    </source>
</evidence>